<keyword evidence="2" id="KW-0813">Transport</keyword>
<dbReference type="PROSITE" id="PS50893">
    <property type="entry name" value="ABC_TRANSPORTER_2"/>
    <property type="match status" value="2"/>
</dbReference>
<evidence type="ECO:0000313" key="12">
    <source>
        <dbReference type="EMBL" id="OAR03659.1"/>
    </source>
</evidence>
<evidence type="ECO:0000256" key="9">
    <source>
        <dbReference type="SAM" id="Phobius"/>
    </source>
</evidence>
<dbReference type="GO" id="GO:0005524">
    <property type="term" value="F:ATP binding"/>
    <property type="evidence" value="ECO:0007669"/>
    <property type="project" value="UniProtKB-KW"/>
</dbReference>
<keyword evidence="3" id="KW-1003">Cell membrane</keyword>
<evidence type="ECO:0000259" key="10">
    <source>
        <dbReference type="PROSITE" id="PS50893"/>
    </source>
</evidence>
<evidence type="ECO:0008006" key="14">
    <source>
        <dbReference type="Google" id="ProtNLM"/>
    </source>
</evidence>
<dbReference type="SMART" id="SM00382">
    <property type="entry name" value="AAA"/>
    <property type="match status" value="2"/>
</dbReference>
<feature type="transmembrane region" description="Helical" evidence="9">
    <location>
        <begin position="1004"/>
        <end position="1023"/>
    </location>
</feature>
<evidence type="ECO:0000256" key="1">
    <source>
        <dbReference type="ARBA" id="ARBA00004651"/>
    </source>
</evidence>
<comment type="subcellular location">
    <subcellularLocation>
        <location evidence="1">Cell membrane</location>
        <topology evidence="1">Multi-pass membrane protein</topology>
    </subcellularLocation>
</comment>
<dbReference type="Gene3D" id="1.20.1560.10">
    <property type="entry name" value="ABC transporter type 1, transmembrane domain"/>
    <property type="match status" value="2"/>
</dbReference>
<dbReference type="PROSITE" id="PS50929">
    <property type="entry name" value="ABC_TM1F"/>
    <property type="match status" value="2"/>
</dbReference>
<dbReference type="InterPro" id="IPR036640">
    <property type="entry name" value="ABC1_TM_sf"/>
</dbReference>
<protein>
    <recommendedName>
        <fullName evidence="14">ABC transporter domain-containing protein</fullName>
    </recommendedName>
</protein>
<dbReference type="InterPro" id="IPR017871">
    <property type="entry name" value="ABC_transporter-like_CS"/>
</dbReference>
<dbReference type="InterPro" id="IPR011527">
    <property type="entry name" value="ABC1_TM_dom"/>
</dbReference>
<feature type="transmembrane region" description="Helical" evidence="9">
    <location>
        <begin position="929"/>
        <end position="956"/>
    </location>
</feature>
<sequence>MSTLAADRNFWDPLEGIFDFSLKFEEAVLQLIPSGISLAFLPVFAYRYRHDATYVRSSPLLWAKLLISAVIVACQAAAVGVHKHATADQTDTAMPAASLELLAAINMVMMVYIGHRHSIRSSGLLATYLLFTFAIDIVKARSYFLRGELDALGGLAATTASLRFLLLILEERSKRNLLFDQNLREISGSEATSGYFTRSFFLFLNPIFLGGFSGQLHNADLEKLGLDFSSKLLHEKLQHQWERENIASSDRRLFWASFYAFRWDLFLIFVPRLISIGASFAQPFLIELVTETAELDARQEGHKVSNGKRGGMSFSTVLVYVTLAVTKVSASHLANRLAVKVRGAHVAKLMDKTHKLSEREAKKSAVLTHMSSDIEDIAKGLTNFIDIPMVILEVVVGVFFLSRFIGASCFFVLLPVLGTNFTSFLLSRKSGPALGKWNKRIEERIAKTTEVLRQLPAIKMLGLGPTMRDQLHHLRVEEMEVSKIYRVYMGILSVTQVVADVGTPIVVIAGAFFWRGFEHRLVSSRVFPTLGVVSLIQTPTIKALMSYTDVTAMLACFGRLQGFLDLPEREDSRVEWDPSAPSGSYEPVPTSYGSDVMKSQVQEQSPYGIIQFANASVGPVDMEEPLLKEINLSLLRGAVSGVLGPTGSGKSTFLKSILGETKNMAGYVYTDKVNIAYCGGNVWLRDASIRDNIIGCLEFDAVRYQETIQACQLEEDIGRLPGGHDYVVGPNGFNLSGGQRQRVSLARAAFARCDITIIDDGFSSLDRRTATSILFALCGADGLLRRTDSTVLISTYLPEVVDIIDHLITVDEDGHIVMEGPHENPARSLMIAGYLSSVRPCISEDIEDQEKASIRRLWALDPTQAADQEEVYRRQRGSWQLYLVYIDSIGRLKCLGLAILAFLVAGSEYLPEVYMRVWTERHPESGKWFIGYACLALITFVVSAIAYWLLFGIVAVKAAIALHEQMLDATMGATLGFLTSTKTGNILNRFSQDTTLFAKVLPSYLFRTMYMFFSSVVLVAIILSSASFMSVSLPAIVVAIYFIQGFYLRTSRQIRHIDLEEKAPLYTYFCETAEGILYIQAFGWRSKSMANGYRLLDNSQQPYYLMQCIQQWLVLVLGILTAVIAFILVSIVVWGEKGTSGPAVGLSFLSVISFQRILVLLLEAWTGSETSVAAISRLEQFKKETPQEHIPEEAEDLPADWAPEGYIDFTNVSARYKPARDTPPIIRDFSLAVEAGDKVGLVGRTGSGKSSLLLALLGFLQCEGRVEIDGINVHNINPDFLRSRVISITQDSVQLNETVRKNLLPFTINDNDNKRTEEKMREQQTTDAALVEVLQSLNLWTQIVQKGGLDAMLVDSGYSKGELQLFSIARAIVRRRETASGLVLIDEATSSLDALRDQETQAVMREEFRDCTVLTIAHREETIRRVDFTVALDDGEMTSMGVPQVEADRIAAASQD</sequence>
<dbReference type="OMA" id="WERENIA"/>
<feature type="domain" description="ABC transporter" evidence="10">
    <location>
        <begin position="1207"/>
        <end position="1456"/>
    </location>
</feature>
<feature type="domain" description="ABC transmembrane type-1" evidence="11">
    <location>
        <begin position="273"/>
        <end position="552"/>
    </location>
</feature>
<dbReference type="InterPro" id="IPR003593">
    <property type="entry name" value="AAA+_ATPase"/>
</dbReference>
<dbReference type="CDD" id="cd18580">
    <property type="entry name" value="ABC_6TM_ABCC_D2"/>
    <property type="match status" value="1"/>
</dbReference>
<dbReference type="InterPro" id="IPR027417">
    <property type="entry name" value="P-loop_NTPase"/>
</dbReference>
<feature type="transmembrane region" description="Helical" evidence="9">
    <location>
        <begin position="1112"/>
        <end position="1135"/>
    </location>
</feature>
<feature type="domain" description="ABC transmembrane type-1" evidence="11">
    <location>
        <begin position="928"/>
        <end position="1170"/>
    </location>
</feature>
<organism evidence="12 13">
    <name type="scientific">Cordyceps confragosa</name>
    <name type="common">Lecanicillium lecanii</name>
    <dbReference type="NCBI Taxonomy" id="2714763"/>
    <lineage>
        <taxon>Eukaryota</taxon>
        <taxon>Fungi</taxon>
        <taxon>Dikarya</taxon>
        <taxon>Ascomycota</taxon>
        <taxon>Pezizomycotina</taxon>
        <taxon>Sordariomycetes</taxon>
        <taxon>Hypocreomycetidae</taxon>
        <taxon>Hypocreales</taxon>
        <taxon>Cordycipitaceae</taxon>
        <taxon>Akanthomyces</taxon>
    </lineage>
</organism>
<dbReference type="EMBL" id="LUKN01000253">
    <property type="protein sequence ID" value="OAR03659.1"/>
    <property type="molecule type" value="Genomic_DNA"/>
</dbReference>
<keyword evidence="5" id="KW-0547">Nucleotide-binding</keyword>
<accession>A0A179IPF8</accession>
<dbReference type="GO" id="GO:0005886">
    <property type="term" value="C:plasma membrane"/>
    <property type="evidence" value="ECO:0007669"/>
    <property type="project" value="UniProtKB-SubCell"/>
</dbReference>
<dbReference type="Gene3D" id="3.40.50.300">
    <property type="entry name" value="P-loop containing nucleotide triphosphate hydrolases"/>
    <property type="match status" value="2"/>
</dbReference>
<evidence type="ECO:0000256" key="3">
    <source>
        <dbReference type="ARBA" id="ARBA00022475"/>
    </source>
</evidence>
<evidence type="ECO:0000256" key="2">
    <source>
        <dbReference type="ARBA" id="ARBA00022448"/>
    </source>
</evidence>
<dbReference type="InterPro" id="IPR044726">
    <property type="entry name" value="ABCC_6TM_D2"/>
</dbReference>
<dbReference type="Pfam" id="PF00664">
    <property type="entry name" value="ABC_membrane"/>
    <property type="match status" value="2"/>
</dbReference>
<dbReference type="InterPro" id="IPR056227">
    <property type="entry name" value="TMD0_ABC"/>
</dbReference>
<feature type="transmembrane region" description="Helical" evidence="9">
    <location>
        <begin position="390"/>
        <end position="417"/>
    </location>
</feature>
<evidence type="ECO:0000256" key="5">
    <source>
        <dbReference type="ARBA" id="ARBA00022741"/>
    </source>
</evidence>
<evidence type="ECO:0000256" key="8">
    <source>
        <dbReference type="ARBA" id="ARBA00023136"/>
    </source>
</evidence>
<evidence type="ECO:0000256" key="4">
    <source>
        <dbReference type="ARBA" id="ARBA00022692"/>
    </source>
</evidence>
<dbReference type="GO" id="GO:0140359">
    <property type="term" value="F:ABC-type transporter activity"/>
    <property type="evidence" value="ECO:0007669"/>
    <property type="project" value="InterPro"/>
</dbReference>
<feature type="transmembrane region" description="Helical" evidence="9">
    <location>
        <begin position="60"/>
        <end position="81"/>
    </location>
</feature>
<keyword evidence="4 9" id="KW-0812">Transmembrane</keyword>
<feature type="transmembrane region" description="Helical" evidence="9">
    <location>
        <begin position="487"/>
        <end position="514"/>
    </location>
</feature>
<keyword evidence="13" id="KW-1185">Reference proteome</keyword>
<name>A0A179IPF8_CORDF</name>
<evidence type="ECO:0000256" key="6">
    <source>
        <dbReference type="ARBA" id="ARBA00022840"/>
    </source>
</evidence>
<dbReference type="InterPro" id="IPR050173">
    <property type="entry name" value="ABC_transporter_C-like"/>
</dbReference>
<dbReference type="SUPFAM" id="SSF52540">
    <property type="entry name" value="P-loop containing nucleoside triphosphate hydrolases"/>
    <property type="match status" value="2"/>
</dbReference>
<feature type="domain" description="ABC transporter" evidence="10">
    <location>
        <begin position="610"/>
        <end position="838"/>
    </location>
</feature>
<dbReference type="Pfam" id="PF24357">
    <property type="entry name" value="TMD0_ABC"/>
    <property type="match status" value="1"/>
</dbReference>
<gene>
    <name evidence="12" type="ORF">LLEC1_06268</name>
</gene>
<reference evidence="12 13" key="1">
    <citation type="submission" date="2016-03" db="EMBL/GenBank/DDBJ databases">
        <title>Fine-scale spatial genetic structure of a fungal parasite of coffee scale insects.</title>
        <authorList>
            <person name="Jackson D."/>
            <person name="Zemenick K.A."/>
            <person name="Malloure B."/>
            <person name="Quandt C.A."/>
            <person name="James T.Y."/>
        </authorList>
    </citation>
    <scope>NUCLEOTIDE SEQUENCE [LARGE SCALE GENOMIC DNA]</scope>
    <source>
        <strain evidence="12 13">UM487</strain>
    </source>
</reference>
<dbReference type="GO" id="GO:0016887">
    <property type="term" value="F:ATP hydrolysis activity"/>
    <property type="evidence" value="ECO:0007669"/>
    <property type="project" value="InterPro"/>
</dbReference>
<dbReference type="PANTHER" id="PTHR24223">
    <property type="entry name" value="ATP-BINDING CASSETTE SUB-FAMILY C"/>
    <property type="match status" value="1"/>
</dbReference>
<dbReference type="PROSITE" id="PS00211">
    <property type="entry name" value="ABC_TRANSPORTER_1"/>
    <property type="match status" value="2"/>
</dbReference>
<feature type="transmembrane region" description="Helical" evidence="9">
    <location>
        <begin position="27"/>
        <end position="48"/>
    </location>
</feature>
<evidence type="ECO:0000313" key="13">
    <source>
        <dbReference type="Proteomes" id="UP000243081"/>
    </source>
</evidence>
<dbReference type="InterPro" id="IPR003439">
    <property type="entry name" value="ABC_transporter-like_ATP-bd"/>
</dbReference>
<comment type="caution">
    <text evidence="12">The sequence shown here is derived from an EMBL/GenBank/DDBJ whole genome shotgun (WGS) entry which is preliminary data.</text>
</comment>
<dbReference type="PANTHER" id="PTHR24223:SF399">
    <property type="entry name" value="ABC TRANSPORTER ATNG"/>
    <property type="match status" value="1"/>
</dbReference>
<evidence type="ECO:0000259" key="11">
    <source>
        <dbReference type="PROSITE" id="PS50929"/>
    </source>
</evidence>
<feature type="transmembrane region" description="Helical" evidence="9">
    <location>
        <begin position="93"/>
        <end position="113"/>
    </location>
</feature>
<feature type="transmembrane region" description="Helical" evidence="9">
    <location>
        <begin position="125"/>
        <end position="145"/>
    </location>
</feature>
<evidence type="ECO:0000256" key="7">
    <source>
        <dbReference type="ARBA" id="ARBA00022989"/>
    </source>
</evidence>
<dbReference type="Pfam" id="PF00005">
    <property type="entry name" value="ABC_tran"/>
    <property type="match status" value="2"/>
</dbReference>
<dbReference type="Proteomes" id="UP000243081">
    <property type="component" value="Unassembled WGS sequence"/>
</dbReference>
<keyword evidence="6" id="KW-0067">ATP-binding</keyword>
<feature type="transmembrane region" description="Helical" evidence="9">
    <location>
        <begin position="882"/>
        <end position="909"/>
    </location>
</feature>
<dbReference type="OrthoDB" id="4867492at2759"/>
<keyword evidence="8 9" id="KW-0472">Membrane</keyword>
<proteinExistence type="predicted"/>
<feature type="transmembrane region" description="Helical" evidence="9">
    <location>
        <begin position="1029"/>
        <end position="1048"/>
    </location>
</feature>
<keyword evidence="7 9" id="KW-1133">Transmembrane helix</keyword>
<dbReference type="SUPFAM" id="SSF90123">
    <property type="entry name" value="ABC transporter transmembrane region"/>
    <property type="match status" value="2"/>
</dbReference>